<protein>
    <recommendedName>
        <fullName evidence="4">Permease</fullName>
    </recommendedName>
</protein>
<proteinExistence type="predicted"/>
<keyword evidence="3" id="KW-1185">Reference proteome</keyword>
<name>A0A1I4NHE0_9FIRM</name>
<dbReference type="Proteomes" id="UP000199006">
    <property type="component" value="Unassembled WGS sequence"/>
</dbReference>
<accession>A0A1I4NHE0</accession>
<feature type="transmembrane region" description="Helical" evidence="1">
    <location>
        <begin position="99"/>
        <end position="122"/>
    </location>
</feature>
<feature type="transmembrane region" description="Helical" evidence="1">
    <location>
        <begin position="65"/>
        <end position="87"/>
    </location>
</feature>
<feature type="transmembrane region" description="Helical" evidence="1">
    <location>
        <begin position="34"/>
        <end position="53"/>
    </location>
</feature>
<evidence type="ECO:0000313" key="2">
    <source>
        <dbReference type="EMBL" id="SFM14765.1"/>
    </source>
</evidence>
<dbReference type="STRING" id="29563.SAMN02983006_02904"/>
<sequence length="160" mass="17462">MLYLFTLAIIIILYIIDSQKTINGIKIGLKKLQKNIPTFLNLIILVALALYFISDKLIIKYLGSGSGITGVLLASFLGSVTFMPGFIAFPLTGVLLKKGVSYTVIAAFTTTLMLVGIVTFPLEKRFLGIKITILRNIICFVVALIVSALIGIFYGEVIIK</sequence>
<keyword evidence="1" id="KW-0472">Membrane</keyword>
<organism evidence="2 3">
    <name type="scientific">Halanaerobium salsuginis</name>
    <dbReference type="NCBI Taxonomy" id="29563"/>
    <lineage>
        <taxon>Bacteria</taxon>
        <taxon>Bacillati</taxon>
        <taxon>Bacillota</taxon>
        <taxon>Clostridia</taxon>
        <taxon>Halanaerobiales</taxon>
        <taxon>Halanaerobiaceae</taxon>
        <taxon>Halanaerobium</taxon>
    </lineage>
</organism>
<reference evidence="2 3" key="1">
    <citation type="submission" date="2016-10" db="EMBL/GenBank/DDBJ databases">
        <authorList>
            <person name="de Groot N.N."/>
        </authorList>
    </citation>
    <scope>NUCLEOTIDE SEQUENCE [LARGE SCALE GENOMIC DNA]</scope>
    <source>
        <strain evidence="2 3">ATCC 51327</strain>
    </source>
</reference>
<keyword evidence="1" id="KW-0812">Transmembrane</keyword>
<gene>
    <name evidence="2" type="ORF">SAMN02983006_02904</name>
</gene>
<feature type="transmembrane region" description="Helical" evidence="1">
    <location>
        <begin position="134"/>
        <end position="154"/>
    </location>
</feature>
<dbReference type="AlphaFoldDB" id="A0A1I4NHE0"/>
<evidence type="ECO:0000256" key="1">
    <source>
        <dbReference type="SAM" id="Phobius"/>
    </source>
</evidence>
<keyword evidence="1" id="KW-1133">Transmembrane helix</keyword>
<dbReference type="EMBL" id="FOTI01000086">
    <property type="protein sequence ID" value="SFM14765.1"/>
    <property type="molecule type" value="Genomic_DNA"/>
</dbReference>
<evidence type="ECO:0000313" key="3">
    <source>
        <dbReference type="Proteomes" id="UP000199006"/>
    </source>
</evidence>
<dbReference type="RefSeq" id="WP_089862864.1">
    <property type="nucleotide sequence ID" value="NZ_FOTI01000086.1"/>
</dbReference>
<evidence type="ECO:0008006" key="4">
    <source>
        <dbReference type="Google" id="ProtNLM"/>
    </source>
</evidence>
<dbReference type="OrthoDB" id="5465282at2"/>